<keyword evidence="4" id="KW-1185">Reference proteome</keyword>
<dbReference type="EMBL" id="JAUCDY010000002">
    <property type="protein sequence ID" value="MDM7857275.1"/>
    <property type="molecule type" value="Genomic_DNA"/>
</dbReference>
<reference evidence="3 4" key="1">
    <citation type="submission" date="2023-06" db="EMBL/GenBank/DDBJ databases">
        <title>Thiopseudomonas sp. CY1220 draft genome sequence.</title>
        <authorList>
            <person name="Zhao G."/>
            <person name="An M."/>
        </authorList>
    </citation>
    <scope>NUCLEOTIDE SEQUENCE [LARGE SCALE GENOMIC DNA]</scope>
    <source>
        <strain evidence="3 4">CY1220</strain>
    </source>
</reference>
<gene>
    <name evidence="3" type="ORF">QEZ41_03125</name>
</gene>
<dbReference type="InterPro" id="IPR050190">
    <property type="entry name" value="UPF0213_domain"/>
</dbReference>
<evidence type="ECO:0000313" key="4">
    <source>
        <dbReference type="Proteomes" id="UP001241056"/>
    </source>
</evidence>
<dbReference type="SUPFAM" id="SSF82771">
    <property type="entry name" value="GIY-YIG endonuclease"/>
    <property type="match status" value="1"/>
</dbReference>
<dbReference type="Gene3D" id="3.40.1440.10">
    <property type="entry name" value="GIY-YIG endonuclease"/>
    <property type="match status" value="1"/>
</dbReference>
<evidence type="ECO:0000256" key="1">
    <source>
        <dbReference type="ARBA" id="ARBA00007435"/>
    </source>
</evidence>
<proteinExistence type="inferred from homology"/>
<dbReference type="InterPro" id="IPR000305">
    <property type="entry name" value="GIY-YIG_endonuc"/>
</dbReference>
<evidence type="ECO:0000313" key="3">
    <source>
        <dbReference type="EMBL" id="MDM7857275.1"/>
    </source>
</evidence>
<dbReference type="Proteomes" id="UP001241056">
    <property type="component" value="Unassembled WGS sequence"/>
</dbReference>
<sequence>MYLVRAANTALYCGITTDPQRRFQQHLNGKGARFFQSSPAQALVYVEGCLDKPSALKREYAIKRLPKSAKEALLRAQSNLLLG</sequence>
<organism evidence="3 4">
    <name type="scientific">Thiopseudomonas acetoxidans</name>
    <dbReference type="NCBI Taxonomy" id="3041622"/>
    <lineage>
        <taxon>Bacteria</taxon>
        <taxon>Pseudomonadati</taxon>
        <taxon>Pseudomonadota</taxon>
        <taxon>Gammaproteobacteria</taxon>
        <taxon>Pseudomonadales</taxon>
        <taxon>Pseudomonadaceae</taxon>
        <taxon>Thiopseudomonas</taxon>
    </lineage>
</organism>
<name>A0ABT7SM50_9GAMM</name>
<dbReference type="InterPro" id="IPR035901">
    <property type="entry name" value="GIY-YIG_endonuc_sf"/>
</dbReference>
<comment type="caution">
    <text evidence="3">The sequence shown here is derived from an EMBL/GenBank/DDBJ whole genome shotgun (WGS) entry which is preliminary data.</text>
</comment>
<dbReference type="Pfam" id="PF01541">
    <property type="entry name" value="GIY-YIG"/>
    <property type="match status" value="1"/>
</dbReference>
<dbReference type="RefSeq" id="WP_289409954.1">
    <property type="nucleotide sequence ID" value="NZ_JAUCDY010000002.1"/>
</dbReference>
<dbReference type="PROSITE" id="PS50164">
    <property type="entry name" value="GIY_YIG"/>
    <property type="match status" value="1"/>
</dbReference>
<comment type="similarity">
    <text evidence="1">Belongs to the UPF0213 family.</text>
</comment>
<evidence type="ECO:0000259" key="2">
    <source>
        <dbReference type="PROSITE" id="PS50164"/>
    </source>
</evidence>
<dbReference type="CDD" id="cd10456">
    <property type="entry name" value="GIY-YIG_UPF0213"/>
    <property type="match status" value="1"/>
</dbReference>
<protein>
    <submittedName>
        <fullName evidence="3">GIY-YIG nuclease family protein</fullName>
    </submittedName>
</protein>
<feature type="domain" description="GIY-YIG" evidence="2">
    <location>
        <begin position="1"/>
        <end position="72"/>
    </location>
</feature>
<dbReference type="PANTHER" id="PTHR34477:SF1">
    <property type="entry name" value="UPF0213 PROTEIN YHBQ"/>
    <property type="match status" value="1"/>
</dbReference>
<dbReference type="PANTHER" id="PTHR34477">
    <property type="entry name" value="UPF0213 PROTEIN YHBQ"/>
    <property type="match status" value="1"/>
</dbReference>
<accession>A0ABT7SM50</accession>